<evidence type="ECO:0000313" key="10">
    <source>
        <dbReference type="Proteomes" id="UP000193648"/>
    </source>
</evidence>
<gene>
    <name evidence="9" type="ORF">BCR41DRAFT_423356</name>
</gene>
<accession>A0A1Y2GL87</accession>
<comment type="subunit">
    <text evidence="7">Part of the nuclear pore complex (NPC).</text>
</comment>
<dbReference type="PANTHER" id="PTHR13003">
    <property type="entry name" value="NUP107-RELATED"/>
    <property type="match status" value="1"/>
</dbReference>
<feature type="compositionally biased region" description="Polar residues" evidence="8">
    <location>
        <begin position="1"/>
        <end position="18"/>
    </location>
</feature>
<evidence type="ECO:0000256" key="8">
    <source>
        <dbReference type="SAM" id="MobiDB-lite"/>
    </source>
</evidence>
<comment type="subcellular location">
    <subcellularLocation>
        <location evidence="7">Nucleus</location>
        <location evidence="7">Nuclear pore complex</location>
    </subcellularLocation>
    <subcellularLocation>
        <location evidence="7">Nucleus membrane</location>
    </subcellularLocation>
</comment>
<reference evidence="9 10" key="1">
    <citation type="submission" date="2016-07" db="EMBL/GenBank/DDBJ databases">
        <title>Pervasive Adenine N6-methylation of Active Genes in Fungi.</title>
        <authorList>
            <consortium name="DOE Joint Genome Institute"/>
            <person name="Mondo S.J."/>
            <person name="Dannebaum R.O."/>
            <person name="Kuo R.C."/>
            <person name="Labutti K."/>
            <person name="Haridas S."/>
            <person name="Kuo A."/>
            <person name="Salamov A."/>
            <person name="Ahrendt S.R."/>
            <person name="Lipzen A."/>
            <person name="Sullivan W."/>
            <person name="Andreopoulos W.B."/>
            <person name="Clum A."/>
            <person name="Lindquist E."/>
            <person name="Daum C."/>
            <person name="Ramamoorthy G.K."/>
            <person name="Gryganskyi A."/>
            <person name="Culley D."/>
            <person name="Magnuson J.K."/>
            <person name="James T.Y."/>
            <person name="O'Malley M.A."/>
            <person name="Stajich J.E."/>
            <person name="Spatafora J.W."/>
            <person name="Visel A."/>
            <person name="Grigoriev I.V."/>
        </authorList>
    </citation>
    <scope>NUCLEOTIDE SEQUENCE [LARGE SCALE GENOMIC DNA]</scope>
    <source>
        <strain evidence="9 10">NRRL 3116</strain>
    </source>
</reference>
<evidence type="ECO:0000256" key="1">
    <source>
        <dbReference type="ARBA" id="ARBA00022448"/>
    </source>
</evidence>
<feature type="region of interest" description="Disordered" evidence="8">
    <location>
        <begin position="1"/>
        <end position="36"/>
    </location>
</feature>
<dbReference type="AlphaFoldDB" id="A0A1Y2GL87"/>
<keyword evidence="2" id="KW-0509">mRNA transport</keyword>
<organism evidence="9 10">
    <name type="scientific">Lobosporangium transversale</name>
    <dbReference type="NCBI Taxonomy" id="64571"/>
    <lineage>
        <taxon>Eukaryota</taxon>
        <taxon>Fungi</taxon>
        <taxon>Fungi incertae sedis</taxon>
        <taxon>Mucoromycota</taxon>
        <taxon>Mortierellomycotina</taxon>
        <taxon>Mortierellomycetes</taxon>
        <taxon>Mortierellales</taxon>
        <taxon>Mortierellaceae</taxon>
        <taxon>Lobosporangium</taxon>
    </lineage>
</organism>
<dbReference type="GO" id="GO:0017056">
    <property type="term" value="F:structural constituent of nuclear pore"/>
    <property type="evidence" value="ECO:0007669"/>
    <property type="project" value="UniProtKB-UniRule"/>
</dbReference>
<evidence type="ECO:0000256" key="5">
    <source>
        <dbReference type="ARBA" id="ARBA00023132"/>
    </source>
</evidence>
<comment type="function">
    <text evidence="7">Functions as a component of the nuclear pore complex (NPC).</text>
</comment>
<sequence length="835" mass="95335">MAWNSSKSFAGFSDFNTTPKDKDMDVDVDTESSPVPSLTASKKKPFISTTFDDAAETFQETFETGIEFQKFARPLEKLQRLRIGSSLEADIDMVAILPEFDILCSTRAQQLEYRKDSDAGYRTFSAVDEYKLWQSESHTWLLLTILFNTFEKKTAYVGKGSEVLEWSDLDLIEHLANMDNNYKHHLAVKTWLETIAPEFTPIALAKTYAQQTNNTFSRPTLAFGAPRTHSATSPLSKKVYIDPDATTRDGTKLGEGNQRAEQDLLRTVWEYIRRGNVEDAKRACIKANEHWRAESIGGGSFYSVPIAFKDPVYDREDDRHGNKTRSLWKGTCYALATEPTVDKYERAIYGALCGDVSSVLPVCTSWEDHAWAQYNALVESMNEARLGQFNRGGASKALPLPASTVTSAKDIFNNLMNSDNQEVKNASQETFRRVQMSIILGQTDQLLVKMAKEAQASSKNGSPIQPHLLRFMAHFVLLLQSKEAHVPKDAGNYFIKSYVDYLISRKMYDLAPLYASFLPVQLQVEACSSYLITINGSKKDRQEHVNIIRRNRLDMHKILTATVDALLENIKDDLERRDVDYMANLQWSIESSSTTEEKTAIKAMEWLTFDEHQYQECLLRSNSLARRYLLQGRLNAALALFNSLPAEVGQLQFRELQSQQPQGSQDTVIQSNTHEHFYYRDLFSTRLLYEEWKDHLTSKPTTGEGQRSKMMMWESTLKDKAQKVIVEIETLLSSRWLFDCIVPGDASRNQELKRLRQIYISELVMNLHKVYFESRVVKPEYLEKSVDISNLVASETAGVPLYKELQDSNRLNEFLDQVRLSSIELIREGKSPFAY</sequence>
<proteinExistence type="inferred from homology"/>
<dbReference type="Proteomes" id="UP000193648">
    <property type="component" value="Unassembled WGS sequence"/>
</dbReference>
<dbReference type="InterPro" id="IPR007252">
    <property type="entry name" value="Nup84/Nup107"/>
</dbReference>
<dbReference type="GO" id="GO:0031080">
    <property type="term" value="C:nuclear pore outer ring"/>
    <property type="evidence" value="ECO:0007669"/>
    <property type="project" value="TreeGrafter"/>
</dbReference>
<comment type="similarity">
    <text evidence="7">Belongs to the nucleoporin Nup84/Nup107 family.</text>
</comment>
<comment type="caution">
    <text evidence="9">The sequence shown here is derived from an EMBL/GenBank/DDBJ whole genome shotgun (WGS) entry which is preliminary data.</text>
</comment>
<dbReference type="GO" id="GO:0006406">
    <property type="term" value="P:mRNA export from nucleus"/>
    <property type="evidence" value="ECO:0007669"/>
    <property type="project" value="TreeGrafter"/>
</dbReference>
<dbReference type="STRING" id="64571.A0A1Y2GL87"/>
<dbReference type="EMBL" id="MCFF01000026">
    <property type="protein sequence ID" value="ORZ12179.1"/>
    <property type="molecule type" value="Genomic_DNA"/>
</dbReference>
<dbReference type="Pfam" id="PF04121">
    <property type="entry name" value="Nup84_Nup100"/>
    <property type="match status" value="1"/>
</dbReference>
<keyword evidence="7" id="KW-0472">Membrane</keyword>
<keyword evidence="1 7" id="KW-0813">Transport</keyword>
<keyword evidence="4 7" id="KW-0811">Translocation</keyword>
<dbReference type="PANTHER" id="PTHR13003:SF2">
    <property type="entry name" value="NUCLEAR PORE COMPLEX PROTEIN NUP107"/>
    <property type="match status" value="1"/>
</dbReference>
<dbReference type="Gene3D" id="1.10.3450.20">
    <property type="match status" value="1"/>
</dbReference>
<keyword evidence="10" id="KW-1185">Reference proteome</keyword>
<dbReference type="GO" id="GO:0006606">
    <property type="term" value="P:protein import into nucleus"/>
    <property type="evidence" value="ECO:0007669"/>
    <property type="project" value="TreeGrafter"/>
</dbReference>
<protein>
    <recommendedName>
        <fullName evidence="7">Nuclear pore complex protein</fullName>
    </recommendedName>
</protein>
<evidence type="ECO:0000256" key="4">
    <source>
        <dbReference type="ARBA" id="ARBA00023010"/>
    </source>
</evidence>
<dbReference type="GO" id="GO:0031965">
    <property type="term" value="C:nuclear membrane"/>
    <property type="evidence" value="ECO:0007669"/>
    <property type="project" value="UniProtKB-SubCell"/>
</dbReference>
<evidence type="ECO:0000313" key="9">
    <source>
        <dbReference type="EMBL" id="ORZ12179.1"/>
    </source>
</evidence>
<dbReference type="GO" id="GO:0000973">
    <property type="term" value="P:post-transcriptional tethering of RNA polymerase II gene DNA at nuclear periphery"/>
    <property type="evidence" value="ECO:0007669"/>
    <property type="project" value="TreeGrafter"/>
</dbReference>
<keyword evidence="5 7" id="KW-0906">Nuclear pore complex</keyword>
<evidence type="ECO:0000256" key="2">
    <source>
        <dbReference type="ARBA" id="ARBA00022816"/>
    </source>
</evidence>
<keyword evidence="6 7" id="KW-0539">Nucleus</keyword>
<dbReference type="RefSeq" id="XP_021880044.1">
    <property type="nucleotide sequence ID" value="XM_022030290.1"/>
</dbReference>
<dbReference type="InParanoid" id="A0A1Y2GL87"/>
<keyword evidence="3" id="KW-0653">Protein transport</keyword>
<name>A0A1Y2GL87_9FUNG</name>
<dbReference type="Gene3D" id="1.20.190.50">
    <property type="match status" value="1"/>
</dbReference>
<dbReference type="GeneID" id="33572132"/>
<evidence type="ECO:0000256" key="3">
    <source>
        <dbReference type="ARBA" id="ARBA00022927"/>
    </source>
</evidence>
<evidence type="ECO:0000256" key="6">
    <source>
        <dbReference type="ARBA" id="ARBA00023242"/>
    </source>
</evidence>
<evidence type="ECO:0000256" key="7">
    <source>
        <dbReference type="RuleBase" id="RU365072"/>
    </source>
</evidence>
<dbReference type="OrthoDB" id="3098at2759"/>
<dbReference type="FunCoup" id="A0A1Y2GL87">
    <property type="interactions" value="635"/>
</dbReference>